<name>A0A2H4JEB1_9CAUD</name>
<reference evidence="1" key="1">
    <citation type="submission" date="2017-06" db="EMBL/GenBank/DDBJ databases">
        <title>Novel phages from South African skin metaviromes.</title>
        <authorList>
            <person name="van Zyl L.J."/>
            <person name="Abrahams Y."/>
            <person name="Stander E.A."/>
            <person name="Kirby B.M."/>
            <person name="Clavaud C."/>
            <person name="Farcet C."/>
            <person name="Breton L."/>
            <person name="Trindade M.I."/>
        </authorList>
    </citation>
    <scope>NUCLEOTIDE SEQUENCE</scope>
</reference>
<protein>
    <submittedName>
        <fullName evidence="1">Putative major tail protein</fullName>
    </submittedName>
</protein>
<dbReference type="EMBL" id="MF417955">
    <property type="protein sequence ID" value="ASN72463.1"/>
    <property type="molecule type" value="Genomic_DNA"/>
</dbReference>
<proteinExistence type="predicted"/>
<gene>
    <name evidence="1" type="ORF">7S7_1</name>
</gene>
<sequence>MSFDDESDKIELSLKVKWNTAEGAEDNLPKEWFEAAGAPTVEYEKFGEKVGTFENQKKASVVSDSHTEDHSM</sequence>
<organism evidence="1">
    <name type="scientific">uncultured Caudovirales phage</name>
    <dbReference type="NCBI Taxonomy" id="2100421"/>
    <lineage>
        <taxon>Viruses</taxon>
        <taxon>Duplodnaviria</taxon>
        <taxon>Heunggongvirae</taxon>
        <taxon>Uroviricota</taxon>
        <taxon>Caudoviricetes</taxon>
        <taxon>Peduoviridae</taxon>
        <taxon>Maltschvirus</taxon>
        <taxon>Maltschvirus maltsch</taxon>
    </lineage>
</organism>
<evidence type="ECO:0000313" key="1">
    <source>
        <dbReference type="EMBL" id="ASN72463.1"/>
    </source>
</evidence>
<accession>A0A2H4JEB1</accession>